<feature type="active site" evidence="11">
    <location>
        <position position="29"/>
    </location>
</feature>
<dbReference type="GeneID" id="8779164"/>
<evidence type="ECO:0000256" key="7">
    <source>
        <dbReference type="ARBA" id="ARBA00023125"/>
    </source>
</evidence>
<keyword evidence="5 11" id="KW-0378">Hydrolase</keyword>
<feature type="site" description="Transition state stabilizer" evidence="11">
    <location>
        <position position="53"/>
    </location>
</feature>
<comment type="catalytic activity">
    <reaction evidence="10 11">
        <text>Endonucleolytic cleavage at a junction such as a reciprocal single-stranded crossover between two homologous DNA duplexes (Holliday junction).</text>
        <dbReference type="EC" id="3.1.21.10"/>
    </reaction>
</comment>
<dbReference type="PaxDb" id="589924-Ferp_1640"/>
<comment type="cofactor">
    <cofactor evidence="11">
        <name>Mg(2+)</name>
        <dbReference type="ChEBI" id="CHEBI:18420"/>
    </cofactor>
    <text evidence="11">Binds 1 Mg(2+) ion per subunit.</text>
</comment>
<dbReference type="GO" id="GO:0006310">
    <property type="term" value="P:DNA recombination"/>
    <property type="evidence" value="ECO:0007669"/>
    <property type="project" value="UniProtKB-UniRule"/>
</dbReference>
<evidence type="ECO:0000256" key="3">
    <source>
        <dbReference type="ARBA" id="ARBA00022759"/>
    </source>
</evidence>
<dbReference type="Gene3D" id="3.40.1350.10">
    <property type="match status" value="1"/>
</dbReference>
<keyword evidence="7 11" id="KW-0238">DNA-binding</keyword>
<organism evidence="12 13">
    <name type="scientific">Ferroglobus placidus (strain DSM 10642 / AEDII12DO)</name>
    <dbReference type="NCBI Taxonomy" id="589924"/>
    <lineage>
        <taxon>Archaea</taxon>
        <taxon>Methanobacteriati</taxon>
        <taxon>Methanobacteriota</taxon>
        <taxon>Archaeoglobi</taxon>
        <taxon>Archaeoglobales</taxon>
        <taxon>Archaeoglobaceae</taxon>
        <taxon>Ferroglobus</taxon>
    </lineage>
</organism>
<gene>
    <name evidence="11" type="primary">hjc</name>
    <name evidence="12" type="ordered locus">Ferp_1640</name>
</gene>
<comment type="function">
    <text evidence="11">A structure-specific endonuclease that resolves Holliday junction (HJ) intermediates during genetic recombination. Cleaves 4-way DNA junctions introducing paired nicks in opposing strands, leaving a 5'-terminal phosphate and a 3'-terminal hydroxyl group that are subsequently ligated to produce recombinant products.</text>
</comment>
<evidence type="ECO:0000256" key="9">
    <source>
        <dbReference type="ARBA" id="ARBA00023204"/>
    </source>
</evidence>
<evidence type="ECO:0000256" key="4">
    <source>
        <dbReference type="ARBA" id="ARBA00022763"/>
    </source>
</evidence>
<dbReference type="NCBIfam" id="NF040854">
    <property type="entry name" value="Hol_resolv_Hjc"/>
    <property type="match status" value="1"/>
</dbReference>
<dbReference type="GO" id="GO:0003677">
    <property type="term" value="F:DNA binding"/>
    <property type="evidence" value="ECO:0007669"/>
    <property type="project" value="UniProtKB-KW"/>
</dbReference>
<keyword evidence="1 11" id="KW-0540">Nuclease</keyword>
<evidence type="ECO:0000256" key="1">
    <source>
        <dbReference type="ARBA" id="ARBA00022722"/>
    </source>
</evidence>
<name>D3RZ75_FERPA</name>
<evidence type="ECO:0000256" key="5">
    <source>
        <dbReference type="ARBA" id="ARBA00022801"/>
    </source>
</evidence>
<evidence type="ECO:0000256" key="10">
    <source>
        <dbReference type="ARBA" id="ARBA00029354"/>
    </source>
</evidence>
<dbReference type="SUPFAM" id="SSF52980">
    <property type="entry name" value="Restriction endonuclease-like"/>
    <property type="match status" value="1"/>
</dbReference>
<dbReference type="InterPro" id="IPR011856">
    <property type="entry name" value="tRNA_endonuc-like_dom_sf"/>
</dbReference>
<evidence type="ECO:0000256" key="11">
    <source>
        <dbReference type="HAMAP-Rule" id="MF_01490"/>
    </source>
</evidence>
<protein>
    <recommendedName>
        <fullName evidence="11">Crossover junction endodeoxyribonuclease Hjc</fullName>
        <shortName evidence="11">Hjc</shortName>
        <ecNumber evidence="11">3.1.21.10</ecNumber>
    </recommendedName>
    <alternativeName>
        <fullName evidence="11">Holliday junction resolvase Hjc</fullName>
    </alternativeName>
</protein>
<evidence type="ECO:0000313" key="12">
    <source>
        <dbReference type="EMBL" id="ADC65788.1"/>
    </source>
</evidence>
<dbReference type="CDD" id="cd00523">
    <property type="entry name" value="Holliday_junction_resolvase"/>
    <property type="match status" value="1"/>
</dbReference>
<keyword evidence="13" id="KW-1185">Reference proteome</keyword>
<comment type="similarity">
    <text evidence="11">Belongs to the Holliday junction resolvase Hjc family.</text>
</comment>
<sequence length="132" mass="15280">MKRKGSRFERELLELFWNNGFAAVRVAGSGSSSHPSPDLIVGNGKTFYALEVKMRKELPLYIEGEKIRELVMFSNLFGAKPLVAFKLPRKKWKFFTVADLVETERGYKIDESNYHLGKDFEEVVGKYKQERL</sequence>
<keyword evidence="8 11" id="KW-0233">DNA recombination</keyword>
<evidence type="ECO:0000313" key="13">
    <source>
        <dbReference type="Proteomes" id="UP000002613"/>
    </source>
</evidence>
<dbReference type="OrthoDB" id="34330at2157"/>
<dbReference type="PANTHER" id="PTHR39651">
    <property type="entry name" value="HOLLIDAY JUNCTION RESOLVASE HJC"/>
    <property type="match status" value="1"/>
</dbReference>
<reference evidence="13" key="1">
    <citation type="submission" date="2010-02" db="EMBL/GenBank/DDBJ databases">
        <title>Complete sequence of Ferroglobus placidus DSM 10642.</title>
        <authorList>
            <consortium name="US DOE Joint Genome Institute"/>
            <person name="Lucas S."/>
            <person name="Copeland A."/>
            <person name="Lapidus A."/>
            <person name="Cheng J.-F."/>
            <person name="Bruce D."/>
            <person name="Goodwin L."/>
            <person name="Pitluck S."/>
            <person name="Saunders E."/>
            <person name="Brettin T."/>
            <person name="Detter J.C."/>
            <person name="Han C."/>
            <person name="Tapia R."/>
            <person name="Larimer F."/>
            <person name="Land M."/>
            <person name="Hauser L."/>
            <person name="Kyrpides N."/>
            <person name="Ivanova N."/>
            <person name="Holmes D."/>
            <person name="Lovley D."/>
            <person name="Kyrpides N."/>
            <person name="Anderson I.J."/>
            <person name="Woyke T."/>
        </authorList>
    </citation>
    <scope>NUCLEOTIDE SEQUENCE [LARGE SCALE GENOMIC DNA]</scope>
    <source>
        <strain evidence="13">DSM 10642 / AEDII12DO</strain>
    </source>
</reference>
<dbReference type="InterPro" id="IPR002732">
    <property type="entry name" value="Hjc"/>
</dbReference>
<keyword evidence="9 11" id="KW-0234">DNA repair</keyword>
<evidence type="ECO:0000256" key="6">
    <source>
        <dbReference type="ARBA" id="ARBA00022842"/>
    </source>
</evidence>
<evidence type="ECO:0000256" key="8">
    <source>
        <dbReference type="ARBA" id="ARBA00023172"/>
    </source>
</evidence>
<dbReference type="Pfam" id="PF01870">
    <property type="entry name" value="Hjc"/>
    <property type="match status" value="1"/>
</dbReference>
<keyword evidence="2 11" id="KW-0479">Metal-binding</keyword>
<dbReference type="eggNOG" id="arCOG00919">
    <property type="taxonomic scope" value="Archaea"/>
</dbReference>
<dbReference type="HOGENOM" id="CLU_139546_0_0_2"/>
<dbReference type="KEGG" id="fpl:Ferp_1640"/>
<dbReference type="InterPro" id="IPR011335">
    <property type="entry name" value="Restrct_endonuc-II-like"/>
</dbReference>
<keyword evidence="6 11" id="KW-0460">Magnesium</keyword>
<evidence type="ECO:0000256" key="2">
    <source>
        <dbReference type="ARBA" id="ARBA00022723"/>
    </source>
</evidence>
<accession>D3RZ75</accession>
<proteinExistence type="inferred from homology"/>
<dbReference type="AlphaFoldDB" id="D3RZ75"/>
<dbReference type="GO" id="GO:0006281">
    <property type="term" value="P:DNA repair"/>
    <property type="evidence" value="ECO:0007669"/>
    <property type="project" value="UniProtKB-UniRule"/>
</dbReference>
<dbReference type="HAMAP" id="MF_01490">
    <property type="entry name" value="HJ_Resolv_Hjc"/>
    <property type="match status" value="1"/>
</dbReference>
<dbReference type="PIRSF" id="PIRSF004985">
    <property type="entry name" value="Hlld_jn_rslvs_ar"/>
    <property type="match status" value="1"/>
</dbReference>
<feature type="binding site" evidence="11">
    <location>
        <position position="9"/>
    </location>
    <ligand>
        <name>Mg(2+)</name>
        <dbReference type="ChEBI" id="CHEBI:18420"/>
    </ligand>
</feature>
<feature type="binding site" evidence="11">
    <location>
        <position position="51"/>
    </location>
    <ligand>
        <name>Mg(2+)</name>
        <dbReference type="ChEBI" id="CHEBI:18420"/>
    </ligand>
</feature>
<feature type="binding site" evidence="11">
    <location>
        <position position="38"/>
    </location>
    <ligand>
        <name>Mg(2+)</name>
        <dbReference type="ChEBI" id="CHEBI:18420"/>
    </ligand>
</feature>
<reference evidence="12 13" key="2">
    <citation type="journal article" date="2011" name="Stand. Genomic Sci.">
        <title>Complete genome sequence of Ferroglobus placidus AEDII12DO.</title>
        <authorList>
            <person name="Anderson I."/>
            <person name="Risso C."/>
            <person name="Holmes D."/>
            <person name="Lucas S."/>
            <person name="Copeland A."/>
            <person name="Lapidus A."/>
            <person name="Cheng J.F."/>
            <person name="Bruce D."/>
            <person name="Goodwin L."/>
            <person name="Pitluck S."/>
            <person name="Saunders E."/>
            <person name="Brettin T."/>
            <person name="Detter J.C."/>
            <person name="Han C."/>
            <person name="Tapia R."/>
            <person name="Larimer F."/>
            <person name="Land M."/>
            <person name="Hauser L."/>
            <person name="Woyke T."/>
            <person name="Lovley D."/>
            <person name="Kyrpides N."/>
            <person name="Ivanova N."/>
        </authorList>
    </citation>
    <scope>NUCLEOTIDE SEQUENCE [LARGE SCALE GENOMIC DNA]</scope>
    <source>
        <strain evidence="13">DSM 10642 / AEDII12DO</strain>
    </source>
</reference>
<dbReference type="RefSeq" id="WP_012966128.1">
    <property type="nucleotide sequence ID" value="NC_013849.1"/>
</dbReference>
<dbReference type="InterPro" id="IPR014428">
    <property type="entry name" value="Hjc_arc"/>
</dbReference>
<dbReference type="GO" id="GO:0008821">
    <property type="term" value="F:crossover junction DNA endonuclease activity"/>
    <property type="evidence" value="ECO:0007669"/>
    <property type="project" value="UniProtKB-UniRule"/>
</dbReference>
<comment type="subunit">
    <text evidence="11">Homodimer.</text>
</comment>
<dbReference type="PANTHER" id="PTHR39651:SF1">
    <property type="entry name" value="HOLLIDAY JUNCTION RESOLVASE HJC"/>
    <property type="match status" value="1"/>
</dbReference>
<dbReference type="GO" id="GO:0000287">
    <property type="term" value="F:magnesium ion binding"/>
    <property type="evidence" value="ECO:0007669"/>
    <property type="project" value="UniProtKB-UniRule"/>
</dbReference>
<dbReference type="EC" id="3.1.21.10" evidence="11"/>
<dbReference type="STRING" id="589924.Ferp_1640"/>
<dbReference type="Proteomes" id="UP000002613">
    <property type="component" value="Chromosome"/>
</dbReference>
<keyword evidence="4 11" id="KW-0227">DNA damage</keyword>
<dbReference type="EMBL" id="CP001899">
    <property type="protein sequence ID" value="ADC65788.1"/>
    <property type="molecule type" value="Genomic_DNA"/>
</dbReference>
<keyword evidence="3 11" id="KW-0255">Endonuclease</keyword>